<evidence type="ECO:0008006" key="2">
    <source>
        <dbReference type="Google" id="ProtNLM"/>
    </source>
</evidence>
<dbReference type="EMBL" id="CP158375">
    <property type="protein sequence ID" value="XDO98071.1"/>
    <property type="molecule type" value="Genomic_DNA"/>
</dbReference>
<protein>
    <recommendedName>
        <fullName evidence="2">MoaD/ThiS family protein</fullName>
    </recommendedName>
</protein>
<reference evidence="1" key="1">
    <citation type="submission" date="2024-06" db="EMBL/GenBank/DDBJ databases">
        <title>Caulobacter inopinatus, sp. nov.</title>
        <authorList>
            <person name="Donachie S.P."/>
        </authorList>
    </citation>
    <scope>NUCLEOTIDE SEQUENCE</scope>
    <source>
        <strain evidence="1">73W</strain>
    </source>
</reference>
<organism evidence="1">
    <name type="scientific">Caulobacter sp. 73W</name>
    <dbReference type="NCBI Taxonomy" id="3161137"/>
    <lineage>
        <taxon>Bacteria</taxon>
        <taxon>Pseudomonadati</taxon>
        <taxon>Pseudomonadota</taxon>
        <taxon>Alphaproteobacteria</taxon>
        <taxon>Caulobacterales</taxon>
        <taxon>Caulobacteraceae</taxon>
        <taxon>Caulobacter</taxon>
    </lineage>
</organism>
<proteinExistence type="predicted"/>
<dbReference type="AlphaFoldDB" id="A0AB39KW71"/>
<accession>A0AB39KW71</accession>
<name>A0AB39KW71_9CAUL</name>
<dbReference type="RefSeq" id="WP_369061699.1">
    <property type="nucleotide sequence ID" value="NZ_CP158375.1"/>
</dbReference>
<evidence type="ECO:0000313" key="1">
    <source>
        <dbReference type="EMBL" id="XDO98071.1"/>
    </source>
</evidence>
<gene>
    <name evidence="1" type="ORF">ABOZ73_06555</name>
</gene>
<sequence length="76" mass="8346">MYRLQVFMPGDDAPIEMTSLPRGGEVLDMVSLLLRQFPGCDRIEVFAGALRLFSIEGGSDEARDPLANGFGAARYH</sequence>